<dbReference type="InterPro" id="IPR000706">
    <property type="entry name" value="AGPR_type-1"/>
</dbReference>
<evidence type="ECO:0000256" key="4">
    <source>
        <dbReference type="ARBA" id="ARBA00023002"/>
    </source>
</evidence>
<evidence type="ECO:0000259" key="7">
    <source>
        <dbReference type="SMART" id="SM00859"/>
    </source>
</evidence>
<dbReference type="InterPro" id="IPR058924">
    <property type="entry name" value="AGPR_dimerisation_dom"/>
</dbReference>
<keyword evidence="2 5" id="KW-0028">Amino-acid biosynthesis</keyword>
<comment type="subcellular location">
    <subcellularLocation>
        <location evidence="5">Cytoplasm</location>
    </subcellularLocation>
</comment>
<dbReference type="PANTHER" id="PTHR32338">
    <property type="entry name" value="N-ACETYL-GAMMA-GLUTAMYL-PHOSPHATE REDUCTASE, CHLOROPLASTIC-RELATED-RELATED"/>
    <property type="match status" value="1"/>
</dbReference>
<dbReference type="Proteomes" id="UP000008701">
    <property type="component" value="Chromosome"/>
</dbReference>
<evidence type="ECO:0000256" key="2">
    <source>
        <dbReference type="ARBA" id="ARBA00022605"/>
    </source>
</evidence>
<dbReference type="KEGG" id="cph:Cpha266_1320"/>
<dbReference type="GO" id="GO:0070401">
    <property type="term" value="F:NADP+ binding"/>
    <property type="evidence" value="ECO:0007669"/>
    <property type="project" value="InterPro"/>
</dbReference>
<dbReference type="Gene3D" id="3.40.50.720">
    <property type="entry name" value="NAD(P)-binding Rossmann-like Domain"/>
    <property type="match status" value="1"/>
</dbReference>
<dbReference type="CDD" id="cd17895">
    <property type="entry name" value="AGPR_1_N"/>
    <property type="match status" value="1"/>
</dbReference>
<dbReference type="InterPro" id="IPR036291">
    <property type="entry name" value="NAD(P)-bd_dom_sf"/>
</dbReference>
<dbReference type="AlphaFoldDB" id="A1BG24"/>
<reference evidence="8 9" key="1">
    <citation type="submission" date="2006-12" db="EMBL/GenBank/DDBJ databases">
        <title>Complete sequence of Chlorobium phaeobacteroides DSM 266.</title>
        <authorList>
            <consortium name="US DOE Joint Genome Institute"/>
            <person name="Copeland A."/>
            <person name="Lucas S."/>
            <person name="Lapidus A."/>
            <person name="Barry K."/>
            <person name="Detter J.C."/>
            <person name="Glavina del Rio T."/>
            <person name="Hammon N."/>
            <person name="Israni S."/>
            <person name="Pitluck S."/>
            <person name="Goltsman E."/>
            <person name="Schmutz J."/>
            <person name="Larimer F."/>
            <person name="Land M."/>
            <person name="Hauser L."/>
            <person name="Mikhailova N."/>
            <person name="Li T."/>
            <person name="Overmann J."/>
            <person name="Bryant D.A."/>
            <person name="Richardson P."/>
        </authorList>
    </citation>
    <scope>NUCLEOTIDE SEQUENCE [LARGE SCALE GENOMIC DNA]</scope>
    <source>
        <strain evidence="8 9">DSM 266</strain>
    </source>
</reference>
<comment type="similarity">
    <text evidence="5">Belongs to the NAGSA dehydrogenase family. Type 1 subfamily.</text>
</comment>
<evidence type="ECO:0000256" key="5">
    <source>
        <dbReference type="HAMAP-Rule" id="MF_00150"/>
    </source>
</evidence>
<dbReference type="InterPro" id="IPR000534">
    <property type="entry name" value="Semialdehyde_DH_NAD-bd"/>
</dbReference>
<keyword evidence="4 5" id="KW-0560">Oxidoreductase</keyword>
<dbReference type="PROSITE" id="PS01224">
    <property type="entry name" value="ARGC"/>
    <property type="match status" value="1"/>
</dbReference>
<evidence type="ECO:0000256" key="1">
    <source>
        <dbReference type="ARBA" id="ARBA00022571"/>
    </source>
</evidence>
<evidence type="ECO:0000256" key="3">
    <source>
        <dbReference type="ARBA" id="ARBA00022857"/>
    </source>
</evidence>
<keyword evidence="5" id="KW-0963">Cytoplasm</keyword>
<dbReference type="UniPathway" id="UPA00068">
    <property type="reaction ID" value="UER00108"/>
</dbReference>
<dbReference type="PANTHER" id="PTHR32338:SF10">
    <property type="entry name" value="N-ACETYL-GAMMA-GLUTAMYL-PHOSPHATE REDUCTASE, CHLOROPLASTIC-RELATED"/>
    <property type="match status" value="1"/>
</dbReference>
<dbReference type="SUPFAM" id="SSF55347">
    <property type="entry name" value="Glyceraldehyde-3-phosphate dehydrogenase-like, C-terminal domain"/>
    <property type="match status" value="1"/>
</dbReference>
<gene>
    <name evidence="5" type="primary">argC</name>
    <name evidence="8" type="ordered locus">Cpha266_1320</name>
</gene>
<dbReference type="CDD" id="cd23934">
    <property type="entry name" value="AGPR_1_C"/>
    <property type="match status" value="1"/>
</dbReference>
<dbReference type="HAMAP" id="MF_00150">
    <property type="entry name" value="ArgC_type1"/>
    <property type="match status" value="1"/>
</dbReference>
<proteinExistence type="inferred from homology"/>
<dbReference type="SUPFAM" id="SSF51735">
    <property type="entry name" value="NAD(P)-binding Rossmann-fold domains"/>
    <property type="match status" value="1"/>
</dbReference>
<feature type="active site" evidence="5 6">
    <location>
        <position position="154"/>
    </location>
</feature>
<dbReference type="NCBIfam" id="TIGR01850">
    <property type="entry name" value="argC"/>
    <property type="match status" value="1"/>
</dbReference>
<dbReference type="GO" id="GO:0051287">
    <property type="term" value="F:NAD binding"/>
    <property type="evidence" value="ECO:0007669"/>
    <property type="project" value="InterPro"/>
</dbReference>
<organism evidence="8 9">
    <name type="scientific">Chlorobium phaeobacteroides (strain DSM 266 / SMG 266 / 2430)</name>
    <dbReference type="NCBI Taxonomy" id="290317"/>
    <lineage>
        <taxon>Bacteria</taxon>
        <taxon>Pseudomonadati</taxon>
        <taxon>Chlorobiota</taxon>
        <taxon>Chlorobiia</taxon>
        <taxon>Chlorobiales</taxon>
        <taxon>Chlorobiaceae</taxon>
        <taxon>Chlorobium/Pelodictyon group</taxon>
        <taxon>Chlorobium</taxon>
    </lineage>
</organism>
<keyword evidence="1 5" id="KW-0055">Arginine biosynthesis</keyword>
<dbReference type="InterPro" id="IPR023013">
    <property type="entry name" value="AGPR_AS"/>
</dbReference>
<sequence length="344" mass="37826">MMNTNAPMAGSEKLTVSIIGASGYSGAELTRLLLRHPHAELEHLYAFSQAGNRFSELYPAITCDKTLEHYSGQCESDLYFLALPHGEALKLLPALEKAGKAVIDLSGDFRLRSTLEHEAFYKQTKPETACLTYGMPELFHERIIGARSISNPGCYATSILLGLAPLFLSETENRVTQVNCTAVSGISGAGRSSKTELSFSEMSENMRAYKVGIHQHTPEIMQTLGTSVTDPSFDFTFTPMIGPFTRGIYAGLTLRLEKPEQAETIESLYRDFYRTAPFVRVREQMTEVRHVVNTNFCDIHIASSSKTGSVVIVSAIDNLLKGAAGQAVQNMNLMFGFDETEGLL</sequence>
<evidence type="ECO:0000313" key="8">
    <source>
        <dbReference type="EMBL" id="ABL65351.1"/>
    </source>
</evidence>
<comment type="function">
    <text evidence="5">Catalyzes the NADPH-dependent reduction of N-acetyl-5-glutamyl phosphate to yield N-acetyl-L-glutamate 5-semialdehyde.</text>
</comment>
<dbReference type="SMART" id="SM00859">
    <property type="entry name" value="Semialdhyde_dh"/>
    <property type="match status" value="1"/>
</dbReference>
<keyword evidence="3 5" id="KW-0521">NADP</keyword>
<feature type="domain" description="Semialdehyde dehydrogenase NAD-binding" evidence="7">
    <location>
        <begin position="15"/>
        <end position="146"/>
    </location>
</feature>
<dbReference type="Gene3D" id="3.30.360.10">
    <property type="entry name" value="Dihydrodipicolinate Reductase, domain 2"/>
    <property type="match status" value="1"/>
</dbReference>
<dbReference type="HOGENOM" id="CLU_006384_0_1_10"/>
<dbReference type="eggNOG" id="COG0002">
    <property type="taxonomic scope" value="Bacteria"/>
</dbReference>
<dbReference type="EMBL" id="CP000492">
    <property type="protein sequence ID" value="ABL65351.1"/>
    <property type="molecule type" value="Genomic_DNA"/>
</dbReference>
<dbReference type="GO" id="GO:0003942">
    <property type="term" value="F:N-acetyl-gamma-glutamyl-phosphate reductase activity"/>
    <property type="evidence" value="ECO:0007669"/>
    <property type="project" value="UniProtKB-UniRule"/>
</dbReference>
<dbReference type="GO" id="GO:0005737">
    <property type="term" value="C:cytoplasm"/>
    <property type="evidence" value="ECO:0007669"/>
    <property type="project" value="UniProtKB-SubCell"/>
</dbReference>
<comment type="catalytic activity">
    <reaction evidence="5">
        <text>N-acetyl-L-glutamate 5-semialdehyde + phosphate + NADP(+) = N-acetyl-L-glutamyl 5-phosphate + NADPH + H(+)</text>
        <dbReference type="Rhea" id="RHEA:21588"/>
        <dbReference type="ChEBI" id="CHEBI:15378"/>
        <dbReference type="ChEBI" id="CHEBI:29123"/>
        <dbReference type="ChEBI" id="CHEBI:43474"/>
        <dbReference type="ChEBI" id="CHEBI:57783"/>
        <dbReference type="ChEBI" id="CHEBI:57936"/>
        <dbReference type="ChEBI" id="CHEBI:58349"/>
        <dbReference type="EC" id="1.2.1.38"/>
    </reaction>
</comment>
<keyword evidence="9" id="KW-1185">Reference proteome</keyword>
<dbReference type="EC" id="1.2.1.38" evidence="5"/>
<evidence type="ECO:0000313" key="9">
    <source>
        <dbReference type="Proteomes" id="UP000008701"/>
    </source>
</evidence>
<comment type="pathway">
    <text evidence="5">Amino-acid biosynthesis; L-arginine biosynthesis; N(2)-acetyl-L-ornithine from L-glutamate: step 3/4.</text>
</comment>
<dbReference type="Pfam" id="PF22698">
    <property type="entry name" value="Semialdhyde_dhC_1"/>
    <property type="match status" value="1"/>
</dbReference>
<name>A1BG24_CHLPD</name>
<dbReference type="GO" id="GO:0006526">
    <property type="term" value="P:L-arginine biosynthetic process"/>
    <property type="evidence" value="ECO:0007669"/>
    <property type="project" value="UniProtKB-UniRule"/>
</dbReference>
<evidence type="ECO:0000256" key="6">
    <source>
        <dbReference type="PROSITE-ProRule" id="PRU10010"/>
    </source>
</evidence>
<dbReference type="Pfam" id="PF01118">
    <property type="entry name" value="Semialdhyde_dh"/>
    <property type="match status" value="1"/>
</dbReference>
<dbReference type="InterPro" id="IPR050085">
    <property type="entry name" value="AGPR"/>
</dbReference>
<accession>A1BG24</accession>
<dbReference type="STRING" id="290317.Cpha266_1320"/>
<protein>
    <recommendedName>
        <fullName evidence="5">N-acetyl-gamma-glutamyl-phosphate reductase</fullName>
        <shortName evidence="5">AGPR</shortName>
        <ecNumber evidence="5">1.2.1.38</ecNumber>
    </recommendedName>
    <alternativeName>
        <fullName evidence="5">N-acetyl-glutamate semialdehyde dehydrogenase</fullName>
        <shortName evidence="5">NAGSA dehydrogenase</shortName>
    </alternativeName>
</protein>